<dbReference type="AlphaFoldDB" id="A0A9Q8SJE5"/>
<evidence type="ECO:0000313" key="3">
    <source>
        <dbReference type="EMBL" id="UQC78466.1"/>
    </source>
</evidence>
<protein>
    <submittedName>
        <fullName evidence="3">Uncharacterized protein</fullName>
    </submittedName>
</protein>
<reference evidence="3" key="1">
    <citation type="journal article" date="2021" name="Mol. Plant Microbe Interact.">
        <title>Complete Genome Sequence of the Plant-Pathogenic Fungus Colletotrichum lupini.</title>
        <authorList>
            <person name="Baroncelli R."/>
            <person name="Pensec F."/>
            <person name="Da Lio D."/>
            <person name="Boufleur T."/>
            <person name="Vicente I."/>
            <person name="Sarrocco S."/>
            <person name="Picot A."/>
            <person name="Baraldi E."/>
            <person name="Sukno S."/>
            <person name="Thon M."/>
            <person name="Le Floch G."/>
        </authorList>
    </citation>
    <scope>NUCLEOTIDE SEQUENCE</scope>
    <source>
        <strain evidence="3">IMI 504893</strain>
    </source>
</reference>
<dbReference type="Proteomes" id="UP000830671">
    <property type="component" value="Chromosome 2"/>
</dbReference>
<accession>A0A9Q8SJE5</accession>
<keyword evidence="2" id="KW-0732">Signal</keyword>
<evidence type="ECO:0000256" key="1">
    <source>
        <dbReference type="SAM" id="MobiDB-lite"/>
    </source>
</evidence>
<feature type="region of interest" description="Disordered" evidence="1">
    <location>
        <begin position="302"/>
        <end position="338"/>
    </location>
</feature>
<dbReference type="GeneID" id="73337970"/>
<dbReference type="RefSeq" id="XP_049140103.1">
    <property type="nucleotide sequence ID" value="XM_049282960.1"/>
</dbReference>
<evidence type="ECO:0000313" key="4">
    <source>
        <dbReference type="Proteomes" id="UP000830671"/>
    </source>
</evidence>
<organism evidence="3 4">
    <name type="scientific">Colletotrichum lupini</name>
    <dbReference type="NCBI Taxonomy" id="145971"/>
    <lineage>
        <taxon>Eukaryota</taxon>
        <taxon>Fungi</taxon>
        <taxon>Dikarya</taxon>
        <taxon>Ascomycota</taxon>
        <taxon>Pezizomycotina</taxon>
        <taxon>Sordariomycetes</taxon>
        <taxon>Hypocreomycetidae</taxon>
        <taxon>Glomerellales</taxon>
        <taxon>Glomerellaceae</taxon>
        <taxon>Colletotrichum</taxon>
        <taxon>Colletotrichum acutatum species complex</taxon>
    </lineage>
</organism>
<gene>
    <name evidence="3" type="ORF">CLUP02_03943</name>
</gene>
<dbReference type="EMBL" id="CP019474">
    <property type="protein sequence ID" value="UQC78466.1"/>
    <property type="molecule type" value="Genomic_DNA"/>
</dbReference>
<dbReference type="KEGG" id="clup:CLUP02_03943"/>
<proteinExistence type="predicted"/>
<feature type="chain" id="PRO_5040359397" evidence="2">
    <location>
        <begin position="26"/>
        <end position="456"/>
    </location>
</feature>
<name>A0A9Q8SJE5_9PEZI</name>
<sequence length="456" mass="51480">MRLFGLQSWLRALFHFIVPMPMTRGMPSQRPLSPTLDYLLRDGETRRYVQSDSVSPFALGDFFRNKTSVSVIAEELHANLRQYQNFMWRHKTSARFFLGSFFFHIPRTFRLFRADLQLFAGPAPVCLSVCKAVCDSVALCLEEAGAKLFLVCSDPSSLSFNMDRAGSIQYVPQSSHQEAMRTDHTDDTEYTYSLQLLTGQPRCWILRCRWESRNQGDSLVCSPKFRGRREERTSLQANRWKAKKTMIRIASIDGCVLACSGSRQGVVEKTEAGHHNPKVRNALFSIAEHVLCKWLRPKSAQPALQRSKGQTGGQDESEQRAVGMPDSRDPGRATPRFPSLPHVLWQPKQLVSHSRHRPKLAAAAPSMPVMILALALVCCIRNPPATIAIYLWSISSLSPLIHPKHCVDSHPVIRYRNKPSRRISWRRKVVKGCLRRSGLGSKGQPGLLIAGPAWKP</sequence>
<feature type="signal peptide" evidence="2">
    <location>
        <begin position="1"/>
        <end position="25"/>
    </location>
</feature>
<evidence type="ECO:0000256" key="2">
    <source>
        <dbReference type="SAM" id="SignalP"/>
    </source>
</evidence>
<keyword evidence="4" id="KW-1185">Reference proteome</keyword>